<feature type="region of interest" description="Disordered" evidence="1">
    <location>
        <begin position="106"/>
        <end position="199"/>
    </location>
</feature>
<dbReference type="Proteomes" id="UP000095280">
    <property type="component" value="Unplaced"/>
</dbReference>
<feature type="compositionally biased region" description="Pro residues" evidence="1">
    <location>
        <begin position="133"/>
        <end position="143"/>
    </location>
</feature>
<dbReference type="AlphaFoldDB" id="A0A1I8FAU1"/>
<keyword evidence="2" id="KW-1185">Reference proteome</keyword>
<feature type="compositionally biased region" description="Low complexity" evidence="1">
    <location>
        <begin position="11"/>
        <end position="25"/>
    </location>
</feature>
<feature type="compositionally biased region" description="Basic residues" evidence="1">
    <location>
        <begin position="151"/>
        <end position="161"/>
    </location>
</feature>
<feature type="compositionally biased region" description="Pro residues" evidence="1">
    <location>
        <begin position="111"/>
        <end position="125"/>
    </location>
</feature>
<feature type="compositionally biased region" description="Low complexity" evidence="1">
    <location>
        <begin position="175"/>
        <end position="185"/>
    </location>
</feature>
<evidence type="ECO:0000313" key="2">
    <source>
        <dbReference type="Proteomes" id="UP000095280"/>
    </source>
</evidence>
<name>A0A1I8FAU1_9PLAT</name>
<proteinExistence type="predicted"/>
<feature type="compositionally biased region" description="Low complexity" evidence="1">
    <location>
        <begin position="41"/>
        <end position="56"/>
    </location>
</feature>
<protein>
    <submittedName>
        <fullName evidence="3">Secreted protein</fullName>
    </submittedName>
</protein>
<feature type="compositionally biased region" description="Pro residues" evidence="1">
    <location>
        <begin position="26"/>
        <end position="40"/>
    </location>
</feature>
<evidence type="ECO:0000313" key="3">
    <source>
        <dbReference type="WBParaSite" id="maker-unitig_27156-snap-gene-0.2-mRNA-1"/>
    </source>
</evidence>
<evidence type="ECO:0000256" key="1">
    <source>
        <dbReference type="SAM" id="MobiDB-lite"/>
    </source>
</evidence>
<reference evidence="3" key="1">
    <citation type="submission" date="2016-11" db="UniProtKB">
        <authorList>
            <consortium name="WormBaseParasite"/>
        </authorList>
    </citation>
    <scope>IDENTIFICATION</scope>
</reference>
<dbReference type="WBParaSite" id="maker-unitig_27156-snap-gene-0.2-mRNA-1">
    <property type="protein sequence ID" value="maker-unitig_27156-snap-gene-0.2-mRNA-1"/>
    <property type="gene ID" value="maker-unitig_27156-snap-gene-0.2"/>
</dbReference>
<accession>A0A1I8FAU1</accession>
<sequence>IADILKQVTSSISAASPGLSSSVPPQQQPPPLPQQQPPQPASSSDSAPASSSSGSSVKEMLWNLLKSHYPDLHAQSEDLTVERIRQLLEPLRGELAASGMFPQVLRSLFPSGPPSQPPIQPPPSAANPQYFEQPPPPPPPAAGGPPFGFPGHHHHHHHQPHPFRGAGRGRGGGPSSSSGSSFAQSHPPPHVQLPHHPRFQHPPRGVCRMWFHGGRNRGPAPGAPRAGTGISCDDSATILIALTVALSISMGPREAAGFIRIMGGGSDSNCGFEGSFCYSDTVCCDGLVCRYGYNKRYGGVCEREMPRYYDFGMPRRIDCQVDSDCPPGQCCLRPRIRGSSIRSCKTDCSMNEKDLGTLLGEYYSRYYRSSYRKKRSVNEN</sequence>
<organism evidence="2 3">
    <name type="scientific">Macrostomum lignano</name>
    <dbReference type="NCBI Taxonomy" id="282301"/>
    <lineage>
        <taxon>Eukaryota</taxon>
        <taxon>Metazoa</taxon>
        <taxon>Spiralia</taxon>
        <taxon>Lophotrochozoa</taxon>
        <taxon>Platyhelminthes</taxon>
        <taxon>Rhabditophora</taxon>
        <taxon>Macrostomorpha</taxon>
        <taxon>Macrostomida</taxon>
        <taxon>Macrostomidae</taxon>
        <taxon>Macrostomum</taxon>
    </lineage>
</organism>
<feature type="region of interest" description="Disordered" evidence="1">
    <location>
        <begin position="11"/>
        <end position="56"/>
    </location>
</feature>